<evidence type="ECO:0000313" key="6">
    <source>
        <dbReference type="Proteomes" id="UP000320055"/>
    </source>
</evidence>
<dbReference type="Pfam" id="PF00515">
    <property type="entry name" value="TPR_1"/>
    <property type="match status" value="2"/>
</dbReference>
<proteinExistence type="predicted"/>
<feature type="signal peptide" evidence="4">
    <location>
        <begin position="1"/>
        <end position="28"/>
    </location>
</feature>
<dbReference type="Gene3D" id="1.25.40.10">
    <property type="entry name" value="Tetratricopeptide repeat domain"/>
    <property type="match status" value="3"/>
</dbReference>
<dbReference type="PROSITE" id="PS50293">
    <property type="entry name" value="TPR_REGION"/>
    <property type="match status" value="2"/>
</dbReference>
<feature type="repeat" description="TPR" evidence="3">
    <location>
        <begin position="103"/>
        <end position="136"/>
    </location>
</feature>
<accession>A0A563VSF2</accession>
<dbReference type="PROSITE" id="PS50005">
    <property type="entry name" value="TPR"/>
    <property type="match status" value="3"/>
</dbReference>
<dbReference type="PANTHER" id="PTHR44858:SF1">
    <property type="entry name" value="UDP-N-ACETYLGLUCOSAMINE--PEPTIDE N-ACETYLGLUCOSAMINYLTRANSFERASE SPINDLY-RELATED"/>
    <property type="match status" value="1"/>
</dbReference>
<keyword evidence="2 3" id="KW-0802">TPR repeat</keyword>
<evidence type="ECO:0000256" key="3">
    <source>
        <dbReference type="PROSITE-ProRule" id="PRU00339"/>
    </source>
</evidence>
<dbReference type="GO" id="GO:0009279">
    <property type="term" value="C:cell outer membrane"/>
    <property type="evidence" value="ECO:0007669"/>
    <property type="project" value="TreeGrafter"/>
</dbReference>
<dbReference type="RefSeq" id="WP_144864955.1">
    <property type="nucleotide sequence ID" value="NZ_LR213786.1"/>
</dbReference>
<gene>
    <name evidence="5" type="ORF">H1P_260031</name>
</gene>
<feature type="repeat" description="TPR" evidence="3">
    <location>
        <begin position="176"/>
        <end position="209"/>
    </location>
</feature>
<dbReference type="Proteomes" id="UP000320055">
    <property type="component" value="Unassembled WGS sequence"/>
</dbReference>
<evidence type="ECO:0000313" key="5">
    <source>
        <dbReference type="EMBL" id="VEP14380.1"/>
    </source>
</evidence>
<dbReference type="OrthoDB" id="5508521at2"/>
<evidence type="ECO:0000256" key="1">
    <source>
        <dbReference type="ARBA" id="ARBA00022737"/>
    </source>
</evidence>
<dbReference type="Pfam" id="PF13432">
    <property type="entry name" value="TPR_16"/>
    <property type="match status" value="2"/>
</dbReference>
<evidence type="ECO:0000256" key="2">
    <source>
        <dbReference type="ARBA" id="ARBA00022803"/>
    </source>
</evidence>
<keyword evidence="6" id="KW-1185">Reference proteome</keyword>
<reference evidence="5 6" key="1">
    <citation type="submission" date="2019-01" db="EMBL/GenBank/DDBJ databases">
        <authorList>
            <person name="Brito A."/>
        </authorList>
    </citation>
    <scope>NUCLEOTIDE SEQUENCE [LARGE SCALE GENOMIC DNA]</scope>
    <source>
        <strain evidence="5">1</strain>
    </source>
</reference>
<dbReference type="PANTHER" id="PTHR44858">
    <property type="entry name" value="TETRATRICOPEPTIDE REPEAT PROTEIN 6"/>
    <property type="match status" value="1"/>
</dbReference>
<feature type="repeat" description="TPR" evidence="3">
    <location>
        <begin position="137"/>
        <end position="170"/>
    </location>
</feature>
<evidence type="ECO:0000256" key="4">
    <source>
        <dbReference type="SAM" id="SignalP"/>
    </source>
</evidence>
<dbReference type="AlphaFoldDB" id="A0A563VSF2"/>
<dbReference type="EMBL" id="CAACVJ010000179">
    <property type="protein sequence ID" value="VEP14380.1"/>
    <property type="molecule type" value="Genomic_DNA"/>
</dbReference>
<feature type="chain" id="PRO_5022045999" evidence="4">
    <location>
        <begin position="29"/>
        <end position="302"/>
    </location>
</feature>
<dbReference type="InterPro" id="IPR050498">
    <property type="entry name" value="Ycf3"/>
</dbReference>
<dbReference type="InterPro" id="IPR019734">
    <property type="entry name" value="TPR_rpt"/>
</dbReference>
<protein>
    <submittedName>
        <fullName evidence="5">TPR repeat-containing protein</fullName>
    </submittedName>
</protein>
<dbReference type="SMART" id="SM00028">
    <property type="entry name" value="TPR"/>
    <property type="match status" value="7"/>
</dbReference>
<keyword evidence="1" id="KW-0677">Repeat</keyword>
<dbReference type="InterPro" id="IPR011990">
    <property type="entry name" value="TPR-like_helical_dom_sf"/>
</dbReference>
<keyword evidence="4" id="KW-0732">Signal</keyword>
<dbReference type="GO" id="GO:0046813">
    <property type="term" value="P:receptor-mediated virion attachment to host cell"/>
    <property type="evidence" value="ECO:0007669"/>
    <property type="project" value="TreeGrafter"/>
</dbReference>
<name>A0A563VSF2_9CYAN</name>
<sequence length="302" mass="34796">MAYLLRLLLVCSLSIVGMTFFPNSSSLAVSQLDSTDAFSSALERVNQGDYEKALQDFTAVIDFQDDLRGVAYSDRCLVNLQLHHYTAAKSDCLQAIEFAPDNWEAHLNLGLAYYQLKEYQPALMENQRVIRRNHRDYRAYYNQGLVYFALNDYPKAINSYNSALKFSGLIPQEQQATIYTERGLTYKKLQRYDLAIANFKQVIDLNPQDEYSYFNLACAAYEGKKTLIAIKNFTEVVRLNPDFTQAYMNLAVIYHQLRQDKLALQNTRIVIQKCQQQEDKIGRRNALALEQFILQSQPSRIA</sequence>
<dbReference type="SUPFAM" id="SSF48452">
    <property type="entry name" value="TPR-like"/>
    <property type="match status" value="1"/>
</dbReference>
<organism evidence="5 6">
    <name type="scientific">Hyella patelloides LEGE 07179</name>
    <dbReference type="NCBI Taxonomy" id="945734"/>
    <lineage>
        <taxon>Bacteria</taxon>
        <taxon>Bacillati</taxon>
        <taxon>Cyanobacteriota</taxon>
        <taxon>Cyanophyceae</taxon>
        <taxon>Pleurocapsales</taxon>
        <taxon>Hyellaceae</taxon>
        <taxon>Hyella</taxon>
    </lineage>
</organism>